<feature type="domain" description="Disease resistance N-terminal" evidence="6">
    <location>
        <begin position="16"/>
        <end position="94"/>
    </location>
</feature>
<keyword evidence="8" id="KW-1185">Reference proteome</keyword>
<accession>A0A9R1RSP6</accession>
<dbReference type="Gene3D" id="1.20.5.4130">
    <property type="match status" value="1"/>
</dbReference>
<evidence type="ECO:0000259" key="6">
    <source>
        <dbReference type="Pfam" id="PF18052"/>
    </source>
</evidence>
<comment type="similarity">
    <text evidence="1">Belongs to the disease resistance NB-LRR family.</text>
</comment>
<keyword evidence="2" id="KW-0433">Leucine-rich repeat</keyword>
<dbReference type="EMBL" id="LT934114">
    <property type="protein sequence ID" value="VAH52016.1"/>
    <property type="molecule type" value="Genomic_DNA"/>
</dbReference>
<proteinExistence type="inferred from homology"/>
<organism evidence="7 8">
    <name type="scientific">Triticum turgidum subsp. durum</name>
    <name type="common">Durum wheat</name>
    <name type="synonym">Triticum durum</name>
    <dbReference type="NCBI Taxonomy" id="4567"/>
    <lineage>
        <taxon>Eukaryota</taxon>
        <taxon>Viridiplantae</taxon>
        <taxon>Streptophyta</taxon>
        <taxon>Embryophyta</taxon>
        <taxon>Tracheophyta</taxon>
        <taxon>Spermatophyta</taxon>
        <taxon>Magnoliopsida</taxon>
        <taxon>Liliopsida</taxon>
        <taxon>Poales</taxon>
        <taxon>Poaceae</taxon>
        <taxon>BOP clade</taxon>
        <taxon>Pooideae</taxon>
        <taxon>Triticodae</taxon>
        <taxon>Triticeae</taxon>
        <taxon>Triticinae</taxon>
        <taxon>Triticum</taxon>
    </lineage>
</organism>
<name>A0A9R1RSP6_TRITD</name>
<evidence type="ECO:0000313" key="8">
    <source>
        <dbReference type="Proteomes" id="UP000324705"/>
    </source>
</evidence>
<dbReference type="GO" id="GO:0006952">
    <property type="term" value="P:defense response"/>
    <property type="evidence" value="ECO:0007669"/>
    <property type="project" value="UniProtKB-KW"/>
</dbReference>
<evidence type="ECO:0000256" key="2">
    <source>
        <dbReference type="ARBA" id="ARBA00022614"/>
    </source>
</evidence>
<reference evidence="7 8" key="1">
    <citation type="submission" date="2017-09" db="EMBL/GenBank/DDBJ databases">
        <authorList>
            <consortium name="International Durum Wheat Genome Sequencing Consortium (IDWGSC)"/>
            <person name="Milanesi L."/>
        </authorList>
    </citation>
    <scope>NUCLEOTIDE SEQUENCE [LARGE SCALE GENOMIC DNA]</scope>
    <source>
        <strain evidence="8">cv. Svevo</strain>
    </source>
</reference>
<sequence>MSGLLGTVVDAAIGWLVQSILDSFFTERMEAWTREIGLAEDVEKLKFQMRYVQMVLAAAKGRSIDNMPLAQSLDDLRGLIYDSEDVMDELDYYQGKVVVLLLVLILKEAMCLHPLYPLWLN</sequence>
<dbReference type="AlphaFoldDB" id="A0A9R1RSP6"/>
<protein>
    <recommendedName>
        <fullName evidence="6">Disease resistance N-terminal domain-containing protein</fullName>
    </recommendedName>
</protein>
<evidence type="ECO:0000313" key="7">
    <source>
        <dbReference type="EMBL" id="VAH52016.1"/>
    </source>
</evidence>
<dbReference type="Gramene" id="TRITD2Bv1G223210.1">
    <property type="protein sequence ID" value="TRITD2Bv1G223210.1"/>
    <property type="gene ID" value="TRITD2Bv1G223210"/>
</dbReference>
<evidence type="ECO:0000256" key="3">
    <source>
        <dbReference type="ARBA" id="ARBA00022737"/>
    </source>
</evidence>
<dbReference type="Proteomes" id="UP000324705">
    <property type="component" value="Chromosome 2B"/>
</dbReference>
<keyword evidence="5" id="KW-0611">Plant defense</keyword>
<keyword evidence="3" id="KW-0677">Repeat</keyword>
<gene>
    <name evidence="7" type="ORF">TRITD_2Bv1G223210</name>
</gene>
<dbReference type="GO" id="GO:0000166">
    <property type="term" value="F:nucleotide binding"/>
    <property type="evidence" value="ECO:0007669"/>
    <property type="project" value="UniProtKB-KW"/>
</dbReference>
<evidence type="ECO:0000256" key="1">
    <source>
        <dbReference type="ARBA" id="ARBA00008894"/>
    </source>
</evidence>
<evidence type="ECO:0000256" key="5">
    <source>
        <dbReference type="ARBA" id="ARBA00022821"/>
    </source>
</evidence>
<evidence type="ECO:0000256" key="4">
    <source>
        <dbReference type="ARBA" id="ARBA00022741"/>
    </source>
</evidence>
<dbReference type="Pfam" id="PF18052">
    <property type="entry name" value="Rx_N"/>
    <property type="match status" value="1"/>
</dbReference>
<keyword evidence="4" id="KW-0547">Nucleotide-binding</keyword>
<dbReference type="InterPro" id="IPR041118">
    <property type="entry name" value="Rx_N"/>
</dbReference>